<dbReference type="EMBL" id="JAODUO010001748">
    <property type="protein sequence ID" value="KAK2159085.1"/>
    <property type="molecule type" value="Genomic_DNA"/>
</dbReference>
<dbReference type="Proteomes" id="UP001209878">
    <property type="component" value="Unassembled WGS sequence"/>
</dbReference>
<protein>
    <submittedName>
        <fullName evidence="1">Uncharacterized protein</fullName>
    </submittedName>
</protein>
<sequence>MMPPCLPDYGTFFSFAVVFIQLKTSCMKHANTFMFNGTAVMQRFMASGSLFETRAHHCHSKDNKY</sequence>
<evidence type="ECO:0000313" key="1">
    <source>
        <dbReference type="EMBL" id="KAK2159085.1"/>
    </source>
</evidence>
<name>A0AAD9N6Y5_RIDPI</name>
<keyword evidence="2" id="KW-1185">Reference proteome</keyword>
<dbReference type="AlphaFoldDB" id="A0AAD9N6Y5"/>
<gene>
    <name evidence="1" type="ORF">NP493_1733g00051</name>
</gene>
<reference evidence="1" key="1">
    <citation type="journal article" date="2023" name="Mol. Biol. Evol.">
        <title>Third-Generation Sequencing Reveals the Adaptive Role of the Epigenome in Three Deep-Sea Polychaetes.</title>
        <authorList>
            <person name="Perez M."/>
            <person name="Aroh O."/>
            <person name="Sun Y."/>
            <person name="Lan Y."/>
            <person name="Juniper S.K."/>
            <person name="Young C.R."/>
            <person name="Angers B."/>
            <person name="Qian P.Y."/>
        </authorList>
    </citation>
    <scope>NUCLEOTIDE SEQUENCE</scope>
    <source>
        <strain evidence="1">R07B-5</strain>
    </source>
</reference>
<proteinExistence type="predicted"/>
<evidence type="ECO:0000313" key="2">
    <source>
        <dbReference type="Proteomes" id="UP001209878"/>
    </source>
</evidence>
<organism evidence="1 2">
    <name type="scientific">Ridgeia piscesae</name>
    <name type="common">Tubeworm</name>
    <dbReference type="NCBI Taxonomy" id="27915"/>
    <lineage>
        <taxon>Eukaryota</taxon>
        <taxon>Metazoa</taxon>
        <taxon>Spiralia</taxon>
        <taxon>Lophotrochozoa</taxon>
        <taxon>Annelida</taxon>
        <taxon>Polychaeta</taxon>
        <taxon>Sedentaria</taxon>
        <taxon>Canalipalpata</taxon>
        <taxon>Sabellida</taxon>
        <taxon>Siboglinidae</taxon>
        <taxon>Ridgeia</taxon>
    </lineage>
</organism>
<accession>A0AAD9N6Y5</accession>
<comment type="caution">
    <text evidence="1">The sequence shown here is derived from an EMBL/GenBank/DDBJ whole genome shotgun (WGS) entry which is preliminary data.</text>
</comment>